<keyword evidence="2" id="KW-1185">Reference proteome</keyword>
<protein>
    <submittedName>
        <fullName evidence="3 4">Pentatricopeptide repeat-containing protein At1g62350-like</fullName>
    </submittedName>
</protein>
<dbReference type="GeneID" id="104606850"/>
<proteinExistence type="predicted"/>
<evidence type="ECO:0000313" key="4">
    <source>
        <dbReference type="RefSeq" id="XP_010270550.1"/>
    </source>
</evidence>
<dbReference type="GO" id="GO:0000373">
    <property type="term" value="P:Group II intron splicing"/>
    <property type="evidence" value="ECO:0007669"/>
    <property type="project" value="InterPro"/>
</dbReference>
<dbReference type="OMA" id="WYKPQVS"/>
<accession>A0A1U8AVH8</accession>
<dbReference type="Gene3D" id="1.25.40.10">
    <property type="entry name" value="Tetratricopeptide repeat domain"/>
    <property type="match status" value="1"/>
</dbReference>
<dbReference type="OrthoDB" id="662260at2759"/>
<dbReference type="PANTHER" id="PTHR47594">
    <property type="entry name" value="PPR CONTAINING PLANT-LIKE PROTEIN"/>
    <property type="match status" value="1"/>
</dbReference>
<dbReference type="Pfam" id="PF13812">
    <property type="entry name" value="PPR_3"/>
    <property type="match status" value="1"/>
</dbReference>
<organism evidence="2 4">
    <name type="scientific">Nelumbo nucifera</name>
    <name type="common">Sacred lotus</name>
    <dbReference type="NCBI Taxonomy" id="4432"/>
    <lineage>
        <taxon>Eukaryota</taxon>
        <taxon>Viridiplantae</taxon>
        <taxon>Streptophyta</taxon>
        <taxon>Embryophyta</taxon>
        <taxon>Tracheophyta</taxon>
        <taxon>Spermatophyta</taxon>
        <taxon>Magnoliopsida</taxon>
        <taxon>Proteales</taxon>
        <taxon>Nelumbonaceae</taxon>
        <taxon>Nelumbo</taxon>
    </lineage>
</organism>
<evidence type="ECO:0000256" key="1">
    <source>
        <dbReference type="ARBA" id="ARBA00022737"/>
    </source>
</evidence>
<dbReference type="Proteomes" id="UP000189703">
    <property type="component" value="Unplaced"/>
</dbReference>
<dbReference type="AlphaFoldDB" id="A0A1U8AVH8"/>
<gene>
    <name evidence="3 4" type="primary">LOC104606850</name>
</gene>
<dbReference type="KEGG" id="nnu:104606850"/>
<dbReference type="InterPro" id="IPR044190">
    <property type="entry name" value="THA8-like"/>
</dbReference>
<dbReference type="PANTHER" id="PTHR47594:SF4">
    <property type="entry name" value="OS04G0475500 PROTEIN"/>
    <property type="match status" value="1"/>
</dbReference>
<dbReference type="InterPro" id="IPR002885">
    <property type="entry name" value="PPR_rpt"/>
</dbReference>
<reference evidence="3 4" key="1">
    <citation type="submission" date="2025-04" db="UniProtKB">
        <authorList>
            <consortium name="RefSeq"/>
        </authorList>
    </citation>
    <scope>IDENTIFICATION</scope>
</reference>
<evidence type="ECO:0000313" key="2">
    <source>
        <dbReference type="Proteomes" id="UP000189703"/>
    </source>
</evidence>
<keyword evidence="1" id="KW-0677">Repeat</keyword>
<dbReference type="GO" id="GO:0003723">
    <property type="term" value="F:RNA binding"/>
    <property type="evidence" value="ECO:0007669"/>
    <property type="project" value="InterPro"/>
</dbReference>
<dbReference type="InterPro" id="IPR011990">
    <property type="entry name" value="TPR-like_helical_dom_sf"/>
</dbReference>
<name>A0A1U8AVH8_NELNU</name>
<dbReference type="RefSeq" id="XP_010270549.1">
    <property type="nucleotide sequence ID" value="XM_010272247.2"/>
</dbReference>
<dbReference type="RefSeq" id="XP_010270550.1">
    <property type="nucleotide sequence ID" value="XM_010272248.2"/>
</dbReference>
<dbReference type="eggNOG" id="ENOG502RWQJ">
    <property type="taxonomic scope" value="Eukaryota"/>
</dbReference>
<evidence type="ECO:0000313" key="3">
    <source>
        <dbReference type="RefSeq" id="XP_010270549.1"/>
    </source>
</evidence>
<dbReference type="GO" id="GO:0009658">
    <property type="term" value="P:chloroplast organization"/>
    <property type="evidence" value="ECO:0007669"/>
    <property type="project" value="InterPro"/>
</dbReference>
<sequence>MSIQAMYASAVRIPFLSTVLKPKSSQKSFNATLTILKTLAHPPFLRYSSSKSSMIVIMRDRSKNRKPLQRGRISTEAIQAVQALKRAKNDGDLLESVMESKVRRLVKQDIIAVLRDLQRQNEALLALKVFEDIRKEYWYKPQVLVYAGMIKVLANNGLFEMVERVFLYMKMESNLEADLEAFNALLQTFMDFSIIELVMECFHLMKVVECEPDKSTFKILINGLESKGETGLSTIVRQEAKKYYGGSLEFLQEKEDISLICN</sequence>